<gene>
    <name evidence="2" type="ORF">EVAR_92969_1</name>
</gene>
<protein>
    <submittedName>
        <fullName evidence="2">Uncharacterized protein</fullName>
    </submittedName>
</protein>
<reference evidence="2 3" key="1">
    <citation type="journal article" date="2019" name="Commun. Biol.">
        <title>The bagworm genome reveals a unique fibroin gene that provides high tensile strength.</title>
        <authorList>
            <person name="Kono N."/>
            <person name="Nakamura H."/>
            <person name="Ohtoshi R."/>
            <person name="Tomita M."/>
            <person name="Numata K."/>
            <person name="Arakawa K."/>
        </authorList>
    </citation>
    <scope>NUCLEOTIDE SEQUENCE [LARGE SCALE GENOMIC DNA]</scope>
</reference>
<evidence type="ECO:0000256" key="1">
    <source>
        <dbReference type="SAM" id="MobiDB-lite"/>
    </source>
</evidence>
<name>A0A4C1TDJ9_EUMVA</name>
<feature type="region of interest" description="Disordered" evidence="1">
    <location>
        <begin position="1"/>
        <end position="33"/>
    </location>
</feature>
<dbReference type="EMBL" id="BGZK01000046">
    <property type="protein sequence ID" value="GBP11477.1"/>
    <property type="molecule type" value="Genomic_DNA"/>
</dbReference>
<accession>A0A4C1TDJ9</accession>
<proteinExistence type="predicted"/>
<keyword evidence="3" id="KW-1185">Reference proteome</keyword>
<comment type="caution">
    <text evidence="2">The sequence shown here is derived from an EMBL/GenBank/DDBJ whole genome shotgun (WGS) entry which is preliminary data.</text>
</comment>
<sequence>MMELRMRSRSSRALAVVSRDTPSRTGPANFRPRPDGGRCFVRFPFRLAFDDKAPTLLLFNEFKRVGTNVTDDLREDVLLRRRPTTTSALGGS</sequence>
<evidence type="ECO:0000313" key="2">
    <source>
        <dbReference type="EMBL" id="GBP11477.1"/>
    </source>
</evidence>
<evidence type="ECO:0000313" key="3">
    <source>
        <dbReference type="Proteomes" id="UP000299102"/>
    </source>
</evidence>
<dbReference type="AlphaFoldDB" id="A0A4C1TDJ9"/>
<organism evidence="2 3">
    <name type="scientific">Eumeta variegata</name>
    <name type="common">Bagworm moth</name>
    <name type="synonym">Eumeta japonica</name>
    <dbReference type="NCBI Taxonomy" id="151549"/>
    <lineage>
        <taxon>Eukaryota</taxon>
        <taxon>Metazoa</taxon>
        <taxon>Ecdysozoa</taxon>
        <taxon>Arthropoda</taxon>
        <taxon>Hexapoda</taxon>
        <taxon>Insecta</taxon>
        <taxon>Pterygota</taxon>
        <taxon>Neoptera</taxon>
        <taxon>Endopterygota</taxon>
        <taxon>Lepidoptera</taxon>
        <taxon>Glossata</taxon>
        <taxon>Ditrysia</taxon>
        <taxon>Tineoidea</taxon>
        <taxon>Psychidae</taxon>
        <taxon>Oiketicinae</taxon>
        <taxon>Eumeta</taxon>
    </lineage>
</organism>
<dbReference type="Proteomes" id="UP000299102">
    <property type="component" value="Unassembled WGS sequence"/>
</dbReference>